<dbReference type="EMBL" id="JACHXA010000007">
    <property type="protein sequence ID" value="MBB3066248.1"/>
    <property type="molecule type" value="Genomic_DNA"/>
</dbReference>
<keyword evidence="3" id="KW-1185">Reference proteome</keyword>
<name>A0A839SVA7_9PROT</name>
<keyword evidence="1" id="KW-1133">Transmembrane helix</keyword>
<protein>
    <submittedName>
        <fullName evidence="2">Uncharacterized protein</fullName>
    </submittedName>
</protein>
<evidence type="ECO:0000313" key="3">
    <source>
        <dbReference type="Proteomes" id="UP000581135"/>
    </source>
</evidence>
<dbReference type="Proteomes" id="UP000581135">
    <property type="component" value="Unassembled WGS sequence"/>
</dbReference>
<evidence type="ECO:0000313" key="2">
    <source>
        <dbReference type="EMBL" id="MBB3066248.1"/>
    </source>
</evidence>
<accession>A0A839SVA7</accession>
<organism evidence="2 3">
    <name type="scientific">Limibacillus halophilus</name>
    <dbReference type="NCBI Taxonomy" id="1579333"/>
    <lineage>
        <taxon>Bacteria</taxon>
        <taxon>Pseudomonadati</taxon>
        <taxon>Pseudomonadota</taxon>
        <taxon>Alphaproteobacteria</taxon>
        <taxon>Rhodospirillales</taxon>
        <taxon>Rhodovibrionaceae</taxon>
        <taxon>Limibacillus</taxon>
    </lineage>
</organism>
<evidence type="ECO:0000256" key="1">
    <source>
        <dbReference type="SAM" id="Phobius"/>
    </source>
</evidence>
<reference evidence="2 3" key="1">
    <citation type="submission" date="2020-08" db="EMBL/GenBank/DDBJ databases">
        <title>Genomic Encyclopedia of Type Strains, Phase III (KMG-III): the genomes of soil and plant-associated and newly described type strains.</title>
        <authorList>
            <person name="Whitman W."/>
        </authorList>
    </citation>
    <scope>NUCLEOTIDE SEQUENCE [LARGE SCALE GENOMIC DNA]</scope>
    <source>
        <strain evidence="2 3">CECT 8803</strain>
    </source>
</reference>
<proteinExistence type="predicted"/>
<dbReference type="RefSeq" id="WP_183417065.1">
    <property type="nucleotide sequence ID" value="NZ_JACHXA010000007.1"/>
</dbReference>
<sequence>MDFNSESFDRVFLTLNARRLEERSVVTKAALLATLGTLSVLILYLLYAEVQVMAYLADAGGFAAVFLIYGVMVPLAGVLWIWLFSRLLPLYSDRS</sequence>
<comment type="caution">
    <text evidence="2">The sequence shown here is derived from an EMBL/GenBank/DDBJ whole genome shotgun (WGS) entry which is preliminary data.</text>
</comment>
<dbReference type="AlphaFoldDB" id="A0A839SVA7"/>
<feature type="transmembrane region" description="Helical" evidence="1">
    <location>
        <begin position="59"/>
        <end position="84"/>
    </location>
</feature>
<keyword evidence="1" id="KW-0472">Membrane</keyword>
<keyword evidence="1" id="KW-0812">Transmembrane</keyword>
<feature type="transmembrane region" description="Helical" evidence="1">
    <location>
        <begin position="25"/>
        <end position="47"/>
    </location>
</feature>
<gene>
    <name evidence="2" type="ORF">FHR98_002553</name>
</gene>